<protein>
    <submittedName>
        <fullName evidence="1">Uncharacterized protein</fullName>
    </submittedName>
</protein>
<dbReference type="EMBL" id="LNQE01000383">
    <property type="protein sequence ID" value="KUG26953.1"/>
    <property type="molecule type" value="Genomic_DNA"/>
</dbReference>
<comment type="caution">
    <text evidence="1">The sequence shown here is derived from an EMBL/GenBank/DDBJ whole genome shotgun (WGS) entry which is preliminary data.</text>
</comment>
<dbReference type="AlphaFoldDB" id="A0A0W8G1P0"/>
<reference evidence="1" key="1">
    <citation type="journal article" date="2015" name="Proc. Natl. Acad. Sci. U.S.A.">
        <title>Networks of energetic and metabolic interactions define dynamics in microbial communities.</title>
        <authorList>
            <person name="Embree M."/>
            <person name="Liu J.K."/>
            <person name="Al-Bassam M.M."/>
            <person name="Zengler K."/>
        </authorList>
    </citation>
    <scope>NUCLEOTIDE SEQUENCE</scope>
</reference>
<name>A0A0W8G1P0_9ZZZZ</name>
<gene>
    <name evidence="1" type="ORF">ASZ90_003203</name>
</gene>
<sequence length="44" mass="4869">MNILFGFSIKVSSISGKLGGKSCGLEFRQRENGVSRLTVYDFII</sequence>
<accession>A0A0W8G1P0</accession>
<organism evidence="1">
    <name type="scientific">hydrocarbon metagenome</name>
    <dbReference type="NCBI Taxonomy" id="938273"/>
    <lineage>
        <taxon>unclassified sequences</taxon>
        <taxon>metagenomes</taxon>
        <taxon>ecological metagenomes</taxon>
    </lineage>
</organism>
<evidence type="ECO:0000313" key="1">
    <source>
        <dbReference type="EMBL" id="KUG26953.1"/>
    </source>
</evidence>
<proteinExistence type="predicted"/>